<feature type="compositionally biased region" description="Low complexity" evidence="1">
    <location>
        <begin position="114"/>
        <end position="127"/>
    </location>
</feature>
<sequence>MSGATPPRRPGRAAPRRRPRPVAAPRTPDRAKIRELHHLSSHNCRASLLQIYPAHTSLFFSAIRQRNPIGKITKSAVNAVRCGCERAPETGAWIPATGRSQSSRRMARLPESLAGAPRRASPPRRVT</sequence>
<evidence type="ECO:0000256" key="1">
    <source>
        <dbReference type="SAM" id="MobiDB-lite"/>
    </source>
</evidence>
<dbReference type="Proteomes" id="UP000691718">
    <property type="component" value="Unassembled WGS sequence"/>
</dbReference>
<organism evidence="2 3">
    <name type="scientific">Parnassius apollo</name>
    <name type="common">Apollo butterfly</name>
    <name type="synonym">Papilio apollo</name>
    <dbReference type="NCBI Taxonomy" id="110799"/>
    <lineage>
        <taxon>Eukaryota</taxon>
        <taxon>Metazoa</taxon>
        <taxon>Ecdysozoa</taxon>
        <taxon>Arthropoda</taxon>
        <taxon>Hexapoda</taxon>
        <taxon>Insecta</taxon>
        <taxon>Pterygota</taxon>
        <taxon>Neoptera</taxon>
        <taxon>Endopterygota</taxon>
        <taxon>Lepidoptera</taxon>
        <taxon>Glossata</taxon>
        <taxon>Ditrysia</taxon>
        <taxon>Papilionoidea</taxon>
        <taxon>Papilionidae</taxon>
        <taxon>Parnassiinae</taxon>
        <taxon>Parnassini</taxon>
        <taxon>Parnassius</taxon>
        <taxon>Parnassius</taxon>
    </lineage>
</organism>
<dbReference type="EMBL" id="CAJQZP010000171">
    <property type="protein sequence ID" value="CAG4942659.1"/>
    <property type="molecule type" value="Genomic_DNA"/>
</dbReference>
<gene>
    <name evidence="2" type="ORF">PAPOLLO_LOCUS2487</name>
</gene>
<name>A0A8S3W5T6_PARAO</name>
<feature type="region of interest" description="Disordered" evidence="1">
    <location>
        <begin position="93"/>
        <end position="127"/>
    </location>
</feature>
<reference evidence="2" key="1">
    <citation type="submission" date="2021-04" db="EMBL/GenBank/DDBJ databases">
        <authorList>
            <person name="Tunstrom K."/>
        </authorList>
    </citation>
    <scope>NUCLEOTIDE SEQUENCE</scope>
</reference>
<accession>A0A8S3W5T6</accession>
<comment type="caution">
    <text evidence="2">The sequence shown here is derived from an EMBL/GenBank/DDBJ whole genome shotgun (WGS) entry which is preliminary data.</text>
</comment>
<dbReference type="OrthoDB" id="7371434at2759"/>
<dbReference type="AlphaFoldDB" id="A0A8S3W5T6"/>
<proteinExistence type="predicted"/>
<evidence type="ECO:0000313" key="3">
    <source>
        <dbReference type="Proteomes" id="UP000691718"/>
    </source>
</evidence>
<feature type="region of interest" description="Disordered" evidence="1">
    <location>
        <begin position="1"/>
        <end position="29"/>
    </location>
</feature>
<protein>
    <submittedName>
        <fullName evidence="2">(apollo) hypothetical protein</fullName>
    </submittedName>
</protein>
<feature type="compositionally biased region" description="Basic residues" evidence="1">
    <location>
        <begin position="9"/>
        <end position="20"/>
    </location>
</feature>
<keyword evidence="3" id="KW-1185">Reference proteome</keyword>
<evidence type="ECO:0000313" key="2">
    <source>
        <dbReference type="EMBL" id="CAG4942659.1"/>
    </source>
</evidence>